<organism evidence="2 3">
    <name type="scientific">Oleoguttula mirabilis</name>
    <dbReference type="NCBI Taxonomy" id="1507867"/>
    <lineage>
        <taxon>Eukaryota</taxon>
        <taxon>Fungi</taxon>
        <taxon>Dikarya</taxon>
        <taxon>Ascomycota</taxon>
        <taxon>Pezizomycotina</taxon>
        <taxon>Dothideomycetes</taxon>
        <taxon>Dothideomycetidae</taxon>
        <taxon>Mycosphaerellales</taxon>
        <taxon>Teratosphaeriaceae</taxon>
        <taxon>Oleoguttula</taxon>
    </lineage>
</organism>
<feature type="region of interest" description="Disordered" evidence="1">
    <location>
        <begin position="151"/>
        <end position="183"/>
    </location>
</feature>
<protein>
    <submittedName>
        <fullName evidence="2">Uncharacterized protein</fullName>
    </submittedName>
</protein>
<dbReference type="AlphaFoldDB" id="A0AAV9JT44"/>
<evidence type="ECO:0000256" key="1">
    <source>
        <dbReference type="SAM" id="MobiDB-lite"/>
    </source>
</evidence>
<keyword evidence="3" id="KW-1185">Reference proteome</keyword>
<dbReference type="EMBL" id="JAVFHQ010000007">
    <property type="protein sequence ID" value="KAK4548659.1"/>
    <property type="molecule type" value="Genomic_DNA"/>
</dbReference>
<dbReference type="Proteomes" id="UP001324427">
    <property type="component" value="Unassembled WGS sequence"/>
</dbReference>
<name>A0AAV9JT44_9PEZI</name>
<proteinExistence type="predicted"/>
<reference evidence="2 3" key="1">
    <citation type="submission" date="2021-11" db="EMBL/GenBank/DDBJ databases">
        <title>Black yeast isolated from Biological Soil Crust.</title>
        <authorList>
            <person name="Kurbessoian T."/>
        </authorList>
    </citation>
    <scope>NUCLEOTIDE SEQUENCE [LARGE SCALE GENOMIC DNA]</scope>
    <source>
        <strain evidence="2 3">CCFEE 5522</strain>
    </source>
</reference>
<accession>A0AAV9JT44</accession>
<evidence type="ECO:0000313" key="3">
    <source>
        <dbReference type="Proteomes" id="UP001324427"/>
    </source>
</evidence>
<evidence type="ECO:0000313" key="2">
    <source>
        <dbReference type="EMBL" id="KAK4548659.1"/>
    </source>
</evidence>
<sequence>MNMLQRKSLPLPDTVVETTTLYLTSTAELRGDQDIYMLGLDKCYTSLEQANARVDVLGRCNINAHAVETKLVHRDHKTGCMGMTLGRYGAQVRFVAYVRKVEMVGKVAKQDTGCSSPGAWDKEDIGLFFAETQLDIAGHVWVVAVHKPGKSLTGDGPSRRQSLLHGRPRSSMSGRSSNAQKLLSSKINQEDEHRGVGWTIDSIHIDSENALNRAKSAWNKHFRTSHGRCKKIREHYGFARYALKPTSVGKGDVDYETCLQIRIERIKVIPEGEMVSEYLEAQAVEMNRRSFVPFMPPLKNNQEVGRAFEGRLVNTTTGQRSSFVDDLQKIADEMLRDGYDYDELPLALKIRQNHMLRLGDVLPEQCYGGDERTRDSKADLYHALLQDLEMLHPPTRKPTRAKTPTEAFVRARNRMVAALDGASALYEPTGKAEGDTAKAKASSKIHTAAPLTATVTAHGDDTQVACTGTQYQPLRLATVRKHVAFSAKDSVTGRES</sequence>
<comment type="caution">
    <text evidence="2">The sequence shown here is derived from an EMBL/GenBank/DDBJ whole genome shotgun (WGS) entry which is preliminary data.</text>
</comment>
<gene>
    <name evidence="2" type="ORF">LTR36_009570</name>
</gene>